<organism evidence="1">
    <name type="scientific">Amphimedon queenslandica</name>
    <name type="common">Sponge</name>
    <dbReference type="NCBI Taxonomy" id="400682"/>
    <lineage>
        <taxon>Eukaryota</taxon>
        <taxon>Metazoa</taxon>
        <taxon>Porifera</taxon>
        <taxon>Demospongiae</taxon>
        <taxon>Heteroscleromorpha</taxon>
        <taxon>Haplosclerida</taxon>
        <taxon>Niphatidae</taxon>
        <taxon>Amphimedon</taxon>
    </lineage>
</organism>
<sequence>MFGKTHLIIDIYTWMSCAFPLFPMGKFGEYYHRNVKLIFAEYIKFRILSEDLRYRLCHFYLFYYLKSSKSKS</sequence>
<evidence type="ECO:0000313" key="1">
    <source>
        <dbReference type="EnsemblMetazoa" id="Aqu2.1.10332_001"/>
    </source>
</evidence>
<proteinExistence type="predicted"/>
<reference evidence="1" key="1">
    <citation type="submission" date="2017-05" db="UniProtKB">
        <authorList>
            <consortium name="EnsemblMetazoa"/>
        </authorList>
    </citation>
    <scope>IDENTIFICATION</scope>
</reference>
<name>A0A1X7T768_AMPQE</name>
<dbReference type="AlphaFoldDB" id="A0A1X7T768"/>
<accession>A0A1X7T768</accession>
<dbReference type="EnsemblMetazoa" id="Aqu2.1.10332_001">
    <property type="protein sequence ID" value="Aqu2.1.10332_001"/>
    <property type="gene ID" value="Aqu2.1.10332"/>
</dbReference>
<protein>
    <submittedName>
        <fullName evidence="1">Uncharacterized protein</fullName>
    </submittedName>
</protein>
<dbReference type="InParanoid" id="A0A1X7T768"/>